<dbReference type="Pfam" id="PF02767">
    <property type="entry name" value="DNA_pol3_beta_2"/>
    <property type="match status" value="1"/>
</dbReference>
<keyword evidence="5 9" id="KW-0548">Nucleotidyltransferase</keyword>
<dbReference type="Proteomes" id="UP000034050">
    <property type="component" value="Unassembled WGS sequence"/>
</dbReference>
<dbReference type="AlphaFoldDB" id="A0A0G1CLX4"/>
<dbReference type="GO" id="GO:0003677">
    <property type="term" value="F:DNA binding"/>
    <property type="evidence" value="ECO:0007669"/>
    <property type="project" value="UniProtKB-UniRule"/>
</dbReference>
<dbReference type="STRING" id="1618446.UV61_C0007G0018"/>
<evidence type="ECO:0000259" key="10">
    <source>
        <dbReference type="Pfam" id="PF00712"/>
    </source>
</evidence>
<evidence type="ECO:0000259" key="11">
    <source>
        <dbReference type="Pfam" id="PF02767"/>
    </source>
</evidence>
<dbReference type="GO" id="GO:0009360">
    <property type="term" value="C:DNA polymerase III complex"/>
    <property type="evidence" value="ECO:0007669"/>
    <property type="project" value="InterPro"/>
</dbReference>
<proteinExistence type="inferred from homology"/>
<dbReference type="GO" id="GO:0003887">
    <property type="term" value="F:DNA-directed DNA polymerase activity"/>
    <property type="evidence" value="ECO:0007669"/>
    <property type="project" value="UniProtKB-UniRule"/>
</dbReference>
<feature type="domain" description="DNA polymerase III beta sliding clamp central" evidence="11">
    <location>
        <begin position="140"/>
        <end position="242"/>
    </location>
</feature>
<name>A0A0G1CLX4_9BACT</name>
<protein>
    <recommendedName>
        <fullName evidence="9">Beta sliding clamp</fullName>
    </recommendedName>
</protein>
<comment type="caution">
    <text evidence="13">The sequence shown here is derived from an EMBL/GenBank/DDBJ whole genome shotgun (WGS) entry which is preliminary data.</text>
</comment>
<keyword evidence="7 9" id="KW-0239">DNA-directed DNA polymerase</keyword>
<dbReference type="InterPro" id="IPR022634">
    <property type="entry name" value="DNA_polIII_beta_N"/>
</dbReference>
<evidence type="ECO:0000256" key="5">
    <source>
        <dbReference type="ARBA" id="ARBA00022695"/>
    </source>
</evidence>
<evidence type="ECO:0000256" key="7">
    <source>
        <dbReference type="ARBA" id="ARBA00022932"/>
    </source>
</evidence>
<reference evidence="13 14" key="1">
    <citation type="journal article" date="2015" name="Nature">
        <title>rRNA introns, odd ribosomes, and small enigmatic genomes across a large radiation of phyla.</title>
        <authorList>
            <person name="Brown C.T."/>
            <person name="Hug L.A."/>
            <person name="Thomas B.C."/>
            <person name="Sharon I."/>
            <person name="Castelle C.J."/>
            <person name="Singh A."/>
            <person name="Wilkins M.J."/>
            <person name="Williams K.H."/>
            <person name="Banfield J.F."/>
        </authorList>
    </citation>
    <scope>NUCLEOTIDE SEQUENCE [LARGE SCALE GENOMIC DNA]</scope>
</reference>
<dbReference type="InterPro" id="IPR046938">
    <property type="entry name" value="DNA_clamp_sf"/>
</dbReference>
<dbReference type="SUPFAM" id="SSF55979">
    <property type="entry name" value="DNA clamp"/>
    <property type="match status" value="3"/>
</dbReference>
<organism evidence="13 14">
    <name type="scientific">Candidatus Gottesmanbacteria bacterium GW2011_GWB1_43_11</name>
    <dbReference type="NCBI Taxonomy" id="1618446"/>
    <lineage>
        <taxon>Bacteria</taxon>
        <taxon>Candidatus Gottesmaniibacteriota</taxon>
    </lineage>
</organism>
<sequence>MHLTVLQKNLQKALSFVGKNVSSRIQLPILANVLLQTETGRLKLSSTNLETTISFWIGADIETRGEISVPSRLFGELINSFSGEKAELFVSQSTLKVICGESEATLSGIDAKEFPPLPSLGDKKNASLNKNILGEGMPFVLSAASTDESRPLLTGAKFTKKDGKFLMVATDGYRLALKELKGVEGLGEGFVVSARALAEVYRLVGEENSENIDLYLSQDRNQIAFVLPEAQITTRLIEGEYPAYEKIIPSARVTQVVFQKQELMRAVKLAAVYAKESANILRLKIADKQVVISANTPQIGENKTTLNVETEGAPVEIAFNVRFLAEMLNVFPEEEVVMELNGALAPGAFKPRQDTSFLYIIMPVRVQE</sequence>
<evidence type="ECO:0000256" key="2">
    <source>
        <dbReference type="ARBA" id="ARBA00010752"/>
    </source>
</evidence>
<dbReference type="Gene3D" id="3.70.10.10">
    <property type="match status" value="1"/>
</dbReference>
<evidence type="ECO:0000259" key="12">
    <source>
        <dbReference type="Pfam" id="PF02768"/>
    </source>
</evidence>
<evidence type="ECO:0000256" key="9">
    <source>
        <dbReference type="PIRNR" id="PIRNR000804"/>
    </source>
</evidence>
<evidence type="ECO:0000256" key="3">
    <source>
        <dbReference type="ARBA" id="ARBA00022490"/>
    </source>
</evidence>
<dbReference type="PANTHER" id="PTHR30478:SF0">
    <property type="entry name" value="BETA SLIDING CLAMP"/>
    <property type="match status" value="1"/>
</dbReference>
<dbReference type="Pfam" id="PF02768">
    <property type="entry name" value="DNA_pol3_beta_3"/>
    <property type="match status" value="1"/>
</dbReference>
<dbReference type="InterPro" id="IPR022635">
    <property type="entry name" value="DNA_polIII_beta_C"/>
</dbReference>
<keyword evidence="4 9" id="KW-0808">Transferase</keyword>
<keyword evidence="8" id="KW-0238">DNA-binding</keyword>
<dbReference type="GO" id="GO:0008408">
    <property type="term" value="F:3'-5' exonuclease activity"/>
    <property type="evidence" value="ECO:0007669"/>
    <property type="project" value="InterPro"/>
</dbReference>
<feature type="domain" description="DNA polymerase III beta sliding clamp C-terminal" evidence="12">
    <location>
        <begin position="246"/>
        <end position="365"/>
    </location>
</feature>
<accession>A0A0G1CLX4</accession>
<evidence type="ECO:0000256" key="4">
    <source>
        <dbReference type="ARBA" id="ARBA00022679"/>
    </source>
</evidence>
<dbReference type="CDD" id="cd00140">
    <property type="entry name" value="beta_clamp"/>
    <property type="match status" value="1"/>
</dbReference>
<dbReference type="Pfam" id="PF00712">
    <property type="entry name" value="DNA_pol3_beta"/>
    <property type="match status" value="1"/>
</dbReference>
<evidence type="ECO:0000256" key="1">
    <source>
        <dbReference type="ARBA" id="ARBA00004496"/>
    </source>
</evidence>
<evidence type="ECO:0000256" key="6">
    <source>
        <dbReference type="ARBA" id="ARBA00022705"/>
    </source>
</evidence>
<dbReference type="NCBIfam" id="TIGR00663">
    <property type="entry name" value="dnan"/>
    <property type="match status" value="1"/>
</dbReference>
<dbReference type="GO" id="GO:0005737">
    <property type="term" value="C:cytoplasm"/>
    <property type="evidence" value="ECO:0007669"/>
    <property type="project" value="UniProtKB-SubCell"/>
</dbReference>
<evidence type="ECO:0000313" key="14">
    <source>
        <dbReference type="Proteomes" id="UP000034050"/>
    </source>
</evidence>
<evidence type="ECO:0000313" key="13">
    <source>
        <dbReference type="EMBL" id="KKS86760.1"/>
    </source>
</evidence>
<dbReference type="PANTHER" id="PTHR30478">
    <property type="entry name" value="DNA POLYMERASE III SUBUNIT BETA"/>
    <property type="match status" value="1"/>
</dbReference>
<dbReference type="GO" id="GO:0006271">
    <property type="term" value="P:DNA strand elongation involved in DNA replication"/>
    <property type="evidence" value="ECO:0007669"/>
    <property type="project" value="TreeGrafter"/>
</dbReference>
<evidence type="ECO:0000256" key="8">
    <source>
        <dbReference type="ARBA" id="ARBA00023125"/>
    </source>
</evidence>
<dbReference type="InterPro" id="IPR022637">
    <property type="entry name" value="DNA_polIII_beta_cen"/>
</dbReference>
<comment type="subcellular location">
    <subcellularLocation>
        <location evidence="1 9">Cytoplasm</location>
    </subcellularLocation>
</comment>
<comment type="function">
    <text evidence="9">Confers DNA tethering and processivity to DNA polymerases and other proteins. Acts as a clamp, forming a ring around DNA (a reaction catalyzed by the clamp-loading complex) which diffuses in an ATP-independent manner freely and bidirectionally along dsDNA. Initially characterized for its ability to contact the catalytic subunit of DNA polymerase III (Pol III), a complex, multichain enzyme responsible for most of the replicative synthesis in bacteria; Pol III exhibits 3'-5' exonuclease proofreading activity. The beta chain is required for initiation of replication as well as for processivity of DNA replication.</text>
</comment>
<dbReference type="PIRSF" id="PIRSF000804">
    <property type="entry name" value="DNA_pol_III_b"/>
    <property type="match status" value="1"/>
</dbReference>
<gene>
    <name evidence="13" type="ORF">UV61_C0007G0018</name>
</gene>
<dbReference type="EMBL" id="LCFD01000007">
    <property type="protein sequence ID" value="KKS86760.1"/>
    <property type="molecule type" value="Genomic_DNA"/>
</dbReference>
<comment type="subunit">
    <text evidence="9">Forms a ring-shaped head-to-tail homodimer around DNA.</text>
</comment>
<comment type="similarity">
    <text evidence="2 9">Belongs to the beta sliding clamp family.</text>
</comment>
<dbReference type="SMART" id="SM00480">
    <property type="entry name" value="POL3Bc"/>
    <property type="match status" value="1"/>
</dbReference>
<keyword evidence="3 9" id="KW-0963">Cytoplasm</keyword>
<feature type="domain" description="DNA polymerase III beta sliding clamp N-terminal" evidence="10">
    <location>
        <begin position="1"/>
        <end position="118"/>
    </location>
</feature>
<dbReference type="InterPro" id="IPR001001">
    <property type="entry name" value="DNA_polIII_beta"/>
</dbReference>
<keyword evidence="6 9" id="KW-0235">DNA replication</keyword>
<dbReference type="Gene3D" id="3.10.150.10">
    <property type="entry name" value="DNA Polymerase III, subunit A, domain 2"/>
    <property type="match status" value="1"/>
</dbReference>